<reference evidence="3" key="1">
    <citation type="journal article" date="2019" name="Int. J. Syst. Evol. Microbiol.">
        <title>The Global Catalogue of Microorganisms (GCM) 10K type strain sequencing project: providing services to taxonomists for standard genome sequencing and annotation.</title>
        <authorList>
            <consortium name="The Broad Institute Genomics Platform"/>
            <consortium name="The Broad Institute Genome Sequencing Center for Infectious Disease"/>
            <person name="Wu L."/>
            <person name="Ma J."/>
        </authorList>
    </citation>
    <scope>NUCLEOTIDE SEQUENCE [LARGE SCALE GENOMIC DNA]</scope>
    <source>
        <strain evidence="3">CGMCC 4.7020</strain>
    </source>
</reference>
<evidence type="ECO:0000313" key="3">
    <source>
        <dbReference type="Proteomes" id="UP001597058"/>
    </source>
</evidence>
<proteinExistence type="predicted"/>
<gene>
    <name evidence="2" type="ORF">ACFQ5X_43185</name>
</gene>
<feature type="domain" description="DUF4396" evidence="1">
    <location>
        <begin position="60"/>
        <end position="150"/>
    </location>
</feature>
<dbReference type="EMBL" id="JBHTMM010000126">
    <property type="protein sequence ID" value="MFD1312569.1"/>
    <property type="molecule type" value="Genomic_DNA"/>
</dbReference>
<name>A0ABW3XSU4_9ACTN</name>
<dbReference type="RefSeq" id="WP_381242434.1">
    <property type="nucleotide sequence ID" value="NZ_JBHSKH010000122.1"/>
</dbReference>
<dbReference type="Proteomes" id="UP001597058">
    <property type="component" value="Unassembled WGS sequence"/>
</dbReference>
<organism evidence="2 3">
    <name type="scientific">Streptomyces kaempferi</name>
    <dbReference type="NCBI Taxonomy" id="333725"/>
    <lineage>
        <taxon>Bacteria</taxon>
        <taxon>Bacillati</taxon>
        <taxon>Actinomycetota</taxon>
        <taxon>Actinomycetes</taxon>
        <taxon>Kitasatosporales</taxon>
        <taxon>Streptomycetaceae</taxon>
        <taxon>Streptomyces</taxon>
    </lineage>
</organism>
<comment type="caution">
    <text evidence="2">The sequence shown here is derived from an EMBL/GenBank/DDBJ whole genome shotgun (WGS) entry which is preliminary data.</text>
</comment>
<dbReference type="InterPro" id="IPR025509">
    <property type="entry name" value="DUF4396"/>
</dbReference>
<protein>
    <submittedName>
        <fullName evidence="2">DUF4396 domain-containing protein</fullName>
    </submittedName>
</protein>
<evidence type="ECO:0000259" key="1">
    <source>
        <dbReference type="Pfam" id="PF14342"/>
    </source>
</evidence>
<keyword evidence="3" id="KW-1185">Reference proteome</keyword>
<dbReference type="Pfam" id="PF14342">
    <property type="entry name" value="DUF4396"/>
    <property type="match status" value="1"/>
</dbReference>
<evidence type="ECO:0000313" key="2">
    <source>
        <dbReference type="EMBL" id="MFD1312569.1"/>
    </source>
</evidence>
<sequence>MTLRGYRQRMWIMHLVHPIFAPYRGPATLWFHLRHGRRASRPVVEQDGEPDPEKRPRWIGPTTAVSHCGAGCVLGDIGGEWLVRATGMSLGGKATCADFLLDFTLAWPLGLGFQYFSIAPMPDITPAQGPWAAVETDTFSIVSFQIGLFTGM</sequence>
<accession>A0ABW3XSU4</accession>